<organism evidence="11 12">
    <name type="scientific">Cherax quadricarinatus</name>
    <name type="common">Australian red claw crayfish</name>
    <dbReference type="NCBI Taxonomy" id="27406"/>
    <lineage>
        <taxon>Eukaryota</taxon>
        <taxon>Metazoa</taxon>
        <taxon>Ecdysozoa</taxon>
        <taxon>Arthropoda</taxon>
        <taxon>Crustacea</taxon>
        <taxon>Multicrustacea</taxon>
        <taxon>Malacostraca</taxon>
        <taxon>Eumalacostraca</taxon>
        <taxon>Eucarida</taxon>
        <taxon>Decapoda</taxon>
        <taxon>Pleocyemata</taxon>
        <taxon>Astacidea</taxon>
        <taxon>Parastacoidea</taxon>
        <taxon>Parastacidae</taxon>
        <taxon>Cherax</taxon>
    </lineage>
</organism>
<feature type="non-terminal residue" evidence="11">
    <location>
        <position position="146"/>
    </location>
</feature>
<comment type="similarity">
    <text evidence="2">Belongs to the glutamate-gated ion channel (TC 1.A.10.1) family.</text>
</comment>
<sequence>MLEEPFIRSPANFTGQMVVGWWWVFCLVITTMYRSSLIAYLSVPITSPPIDTIEQLLAQPGSTWGIEPGLGLGWDWFKFSTNPSVKSMFPKLKVLDMETQMAQVLKGHHAFFTWKYYVKTIIAARFTDRFGNTPIHVSQDEFIPGS</sequence>
<evidence type="ECO:0000256" key="7">
    <source>
        <dbReference type="ARBA" id="ARBA00023170"/>
    </source>
</evidence>
<dbReference type="GO" id="GO:0015276">
    <property type="term" value="F:ligand-gated monoatomic ion channel activity"/>
    <property type="evidence" value="ECO:0007669"/>
    <property type="project" value="InterPro"/>
</dbReference>
<dbReference type="InterPro" id="IPR052192">
    <property type="entry name" value="Insect_Ionotropic_Sensory_Rcpt"/>
</dbReference>
<evidence type="ECO:0000256" key="5">
    <source>
        <dbReference type="ARBA" id="ARBA00022989"/>
    </source>
</evidence>
<dbReference type="Pfam" id="PF00060">
    <property type="entry name" value="Lig_chan"/>
    <property type="match status" value="1"/>
</dbReference>
<proteinExistence type="inferred from homology"/>
<evidence type="ECO:0000259" key="10">
    <source>
        <dbReference type="Pfam" id="PF00060"/>
    </source>
</evidence>
<evidence type="ECO:0000256" key="9">
    <source>
        <dbReference type="SAM" id="Phobius"/>
    </source>
</evidence>
<name>A0AAW0XRG3_CHEQU</name>
<protein>
    <recommendedName>
        <fullName evidence="10">Ionotropic glutamate receptor C-terminal domain-containing protein</fullName>
    </recommendedName>
</protein>
<evidence type="ECO:0000256" key="1">
    <source>
        <dbReference type="ARBA" id="ARBA00004651"/>
    </source>
</evidence>
<keyword evidence="5 9" id="KW-1133">Transmembrane helix</keyword>
<dbReference type="GO" id="GO:0050906">
    <property type="term" value="P:detection of stimulus involved in sensory perception"/>
    <property type="evidence" value="ECO:0007669"/>
    <property type="project" value="UniProtKB-ARBA"/>
</dbReference>
<evidence type="ECO:0000256" key="4">
    <source>
        <dbReference type="ARBA" id="ARBA00022692"/>
    </source>
</evidence>
<evidence type="ECO:0000256" key="6">
    <source>
        <dbReference type="ARBA" id="ARBA00023136"/>
    </source>
</evidence>
<dbReference type="PANTHER" id="PTHR42643">
    <property type="entry name" value="IONOTROPIC RECEPTOR 20A-RELATED"/>
    <property type="match status" value="1"/>
</dbReference>
<evidence type="ECO:0000256" key="3">
    <source>
        <dbReference type="ARBA" id="ARBA00022475"/>
    </source>
</evidence>
<keyword evidence="12" id="KW-1185">Reference proteome</keyword>
<dbReference type="PANTHER" id="PTHR42643:SF24">
    <property type="entry name" value="IONOTROPIC RECEPTOR 60A"/>
    <property type="match status" value="1"/>
</dbReference>
<keyword evidence="4 9" id="KW-0812">Transmembrane</keyword>
<comment type="caution">
    <text evidence="11">The sequence shown here is derived from an EMBL/GenBank/DDBJ whole genome shotgun (WGS) entry which is preliminary data.</text>
</comment>
<feature type="transmembrane region" description="Helical" evidence="9">
    <location>
        <begin position="20"/>
        <end position="43"/>
    </location>
</feature>
<gene>
    <name evidence="11" type="ORF">OTU49_001947</name>
</gene>
<keyword evidence="8" id="KW-0325">Glycoprotein</keyword>
<dbReference type="GO" id="GO:0005886">
    <property type="term" value="C:plasma membrane"/>
    <property type="evidence" value="ECO:0007669"/>
    <property type="project" value="UniProtKB-SubCell"/>
</dbReference>
<feature type="domain" description="Ionotropic glutamate receptor C-terminal" evidence="10">
    <location>
        <begin position="8"/>
        <end position="59"/>
    </location>
</feature>
<dbReference type="Gene3D" id="1.10.287.70">
    <property type="match status" value="1"/>
</dbReference>
<evidence type="ECO:0000256" key="8">
    <source>
        <dbReference type="ARBA" id="ARBA00023180"/>
    </source>
</evidence>
<dbReference type="EMBL" id="JARKIK010000028">
    <property type="protein sequence ID" value="KAK8742548.1"/>
    <property type="molecule type" value="Genomic_DNA"/>
</dbReference>
<evidence type="ECO:0000313" key="12">
    <source>
        <dbReference type="Proteomes" id="UP001445076"/>
    </source>
</evidence>
<evidence type="ECO:0000256" key="2">
    <source>
        <dbReference type="ARBA" id="ARBA00008685"/>
    </source>
</evidence>
<keyword evidence="6 9" id="KW-0472">Membrane</keyword>
<accession>A0AAW0XRG3</accession>
<reference evidence="11 12" key="1">
    <citation type="journal article" date="2024" name="BMC Genomics">
        <title>Genome assembly of redclaw crayfish (Cherax quadricarinatus) provides insights into its immune adaptation and hypoxia tolerance.</title>
        <authorList>
            <person name="Liu Z."/>
            <person name="Zheng J."/>
            <person name="Li H."/>
            <person name="Fang K."/>
            <person name="Wang S."/>
            <person name="He J."/>
            <person name="Zhou D."/>
            <person name="Weng S."/>
            <person name="Chi M."/>
            <person name="Gu Z."/>
            <person name="He J."/>
            <person name="Li F."/>
            <person name="Wang M."/>
        </authorList>
    </citation>
    <scope>NUCLEOTIDE SEQUENCE [LARGE SCALE GENOMIC DNA]</scope>
    <source>
        <strain evidence="11">ZL_2023a</strain>
    </source>
</reference>
<dbReference type="InterPro" id="IPR001320">
    <property type="entry name" value="Iontro_rcpt_C"/>
</dbReference>
<keyword evidence="3" id="KW-1003">Cell membrane</keyword>
<keyword evidence="7" id="KW-0675">Receptor</keyword>
<comment type="subcellular location">
    <subcellularLocation>
        <location evidence="1">Cell membrane</location>
        <topology evidence="1">Multi-pass membrane protein</topology>
    </subcellularLocation>
</comment>
<dbReference type="AlphaFoldDB" id="A0AAW0XRG3"/>
<dbReference type="Proteomes" id="UP001445076">
    <property type="component" value="Unassembled WGS sequence"/>
</dbReference>
<evidence type="ECO:0000313" key="11">
    <source>
        <dbReference type="EMBL" id="KAK8742548.1"/>
    </source>
</evidence>